<gene>
    <name evidence="2" type="ORF">GCM10008942_31910</name>
</gene>
<organism evidence="2 3">
    <name type="scientific">Rhizomicrobium electricum</name>
    <dbReference type="NCBI Taxonomy" id="480070"/>
    <lineage>
        <taxon>Bacteria</taxon>
        <taxon>Pseudomonadati</taxon>
        <taxon>Pseudomonadota</taxon>
        <taxon>Alphaproteobacteria</taxon>
        <taxon>Micropepsales</taxon>
        <taxon>Micropepsaceae</taxon>
        <taxon>Rhizomicrobium</taxon>
    </lineage>
</organism>
<dbReference type="Proteomes" id="UP001499951">
    <property type="component" value="Unassembled WGS sequence"/>
</dbReference>
<keyword evidence="1" id="KW-1133">Transmembrane helix</keyword>
<dbReference type="EMBL" id="BAAADD010000009">
    <property type="protein sequence ID" value="GAA0580668.1"/>
    <property type="molecule type" value="Genomic_DNA"/>
</dbReference>
<keyword evidence="1" id="KW-0472">Membrane</keyword>
<name>A0ABN1F2F6_9PROT</name>
<keyword evidence="1" id="KW-0812">Transmembrane</keyword>
<comment type="caution">
    <text evidence="2">The sequence shown here is derived from an EMBL/GenBank/DDBJ whole genome shotgun (WGS) entry which is preliminary data.</text>
</comment>
<protein>
    <submittedName>
        <fullName evidence="2">Uncharacterized protein</fullName>
    </submittedName>
</protein>
<feature type="transmembrane region" description="Helical" evidence="1">
    <location>
        <begin position="6"/>
        <end position="28"/>
    </location>
</feature>
<dbReference type="RefSeq" id="WP_166934869.1">
    <property type="nucleotide sequence ID" value="NZ_BAAADD010000009.1"/>
</dbReference>
<sequence length="242" mass="27156">MDWWNLITTLVGAIIGAVVAGVISYIIARQSARETLALQKQERVDREKSKAHSLTVKMMRLTNSLAGFHSAIESSIREAERQIPDAPLWCKVRPVVGTEDTMLHLLPDELALFVAAREFDFMNRAIMLNDRYNSFVLGCRTYSAERTRLTDEFGAEMVGKFGTTHFTKEQYERVAPRVVVVDALANEIRSTLNELFAEAISLITKFTPIMRKYFGDQTFPELAILEPAKALASGQICPKAKA</sequence>
<evidence type="ECO:0000313" key="2">
    <source>
        <dbReference type="EMBL" id="GAA0580668.1"/>
    </source>
</evidence>
<evidence type="ECO:0000256" key="1">
    <source>
        <dbReference type="SAM" id="Phobius"/>
    </source>
</evidence>
<keyword evidence="3" id="KW-1185">Reference proteome</keyword>
<evidence type="ECO:0000313" key="3">
    <source>
        <dbReference type="Proteomes" id="UP001499951"/>
    </source>
</evidence>
<reference evidence="2 3" key="1">
    <citation type="journal article" date="2019" name="Int. J. Syst. Evol. Microbiol.">
        <title>The Global Catalogue of Microorganisms (GCM) 10K type strain sequencing project: providing services to taxonomists for standard genome sequencing and annotation.</title>
        <authorList>
            <consortium name="The Broad Institute Genomics Platform"/>
            <consortium name="The Broad Institute Genome Sequencing Center for Infectious Disease"/>
            <person name="Wu L."/>
            <person name="Ma J."/>
        </authorList>
    </citation>
    <scope>NUCLEOTIDE SEQUENCE [LARGE SCALE GENOMIC DNA]</scope>
    <source>
        <strain evidence="2 3">JCM 15089</strain>
    </source>
</reference>
<proteinExistence type="predicted"/>
<accession>A0ABN1F2F6</accession>